<dbReference type="AlphaFoldDB" id="F0ZFX6"/>
<dbReference type="OrthoDB" id="14809at2759"/>
<dbReference type="PANTHER" id="PTHR24171:SF8">
    <property type="entry name" value="BRCA1-ASSOCIATED RING DOMAIN PROTEIN 1"/>
    <property type="match status" value="1"/>
</dbReference>
<keyword evidence="1" id="KW-0677">Repeat</keyword>
<dbReference type="SMART" id="SM00248">
    <property type="entry name" value="ANK"/>
    <property type="match status" value="2"/>
</dbReference>
<dbReference type="PANTHER" id="PTHR24171">
    <property type="entry name" value="ANKYRIN REPEAT DOMAIN-CONTAINING PROTEIN 39-RELATED"/>
    <property type="match status" value="1"/>
</dbReference>
<protein>
    <submittedName>
        <fullName evidence="4">Uncharacterized protein</fullName>
    </submittedName>
</protein>
<dbReference type="STRING" id="5786.F0ZFX6"/>
<dbReference type="PROSITE" id="PS50297">
    <property type="entry name" value="ANK_REP_REGION"/>
    <property type="match status" value="1"/>
</dbReference>
<dbReference type="Gene3D" id="1.25.40.20">
    <property type="entry name" value="Ankyrin repeat-containing domain"/>
    <property type="match status" value="1"/>
</dbReference>
<dbReference type="OMA" id="HKNICTI"/>
<organism evidence="4 5">
    <name type="scientific">Dictyostelium purpureum</name>
    <name type="common">Slime mold</name>
    <dbReference type="NCBI Taxonomy" id="5786"/>
    <lineage>
        <taxon>Eukaryota</taxon>
        <taxon>Amoebozoa</taxon>
        <taxon>Evosea</taxon>
        <taxon>Eumycetozoa</taxon>
        <taxon>Dictyostelia</taxon>
        <taxon>Dictyosteliales</taxon>
        <taxon>Dictyosteliaceae</taxon>
        <taxon>Dictyostelium</taxon>
    </lineage>
</organism>
<reference evidence="5" key="1">
    <citation type="journal article" date="2011" name="Genome Biol.">
        <title>Comparative genomics of the social amoebae Dictyostelium discoideum and Dictyostelium purpureum.</title>
        <authorList>
            <consortium name="US DOE Joint Genome Institute (JGI-PGF)"/>
            <person name="Sucgang R."/>
            <person name="Kuo A."/>
            <person name="Tian X."/>
            <person name="Salerno W."/>
            <person name="Parikh A."/>
            <person name="Feasley C.L."/>
            <person name="Dalin E."/>
            <person name="Tu H."/>
            <person name="Huang E."/>
            <person name="Barry K."/>
            <person name="Lindquist E."/>
            <person name="Shapiro H."/>
            <person name="Bruce D."/>
            <person name="Schmutz J."/>
            <person name="Salamov A."/>
            <person name="Fey P."/>
            <person name="Gaudet P."/>
            <person name="Anjard C."/>
            <person name="Babu M.M."/>
            <person name="Basu S."/>
            <person name="Bushmanova Y."/>
            <person name="van der Wel H."/>
            <person name="Katoh-Kurasawa M."/>
            <person name="Dinh C."/>
            <person name="Coutinho P.M."/>
            <person name="Saito T."/>
            <person name="Elias M."/>
            <person name="Schaap P."/>
            <person name="Kay R.R."/>
            <person name="Henrissat B."/>
            <person name="Eichinger L."/>
            <person name="Rivero F."/>
            <person name="Putnam N.H."/>
            <person name="West C.M."/>
            <person name="Loomis W.F."/>
            <person name="Chisholm R.L."/>
            <person name="Shaulsky G."/>
            <person name="Strassmann J.E."/>
            <person name="Queller D.C."/>
            <person name="Kuspa A."/>
            <person name="Grigoriev I.V."/>
        </authorList>
    </citation>
    <scope>NUCLEOTIDE SEQUENCE [LARGE SCALE GENOMIC DNA]</scope>
    <source>
        <strain evidence="5">QSDP1</strain>
    </source>
</reference>
<keyword evidence="2 3" id="KW-0040">ANK repeat</keyword>
<dbReference type="InParanoid" id="F0ZFX6"/>
<dbReference type="Proteomes" id="UP000001064">
    <property type="component" value="Unassembled WGS sequence"/>
</dbReference>
<name>F0ZFX6_DICPU</name>
<proteinExistence type="predicted"/>
<dbReference type="PROSITE" id="PS50088">
    <property type="entry name" value="ANK_REPEAT"/>
    <property type="match status" value="1"/>
</dbReference>
<dbReference type="Pfam" id="PF12796">
    <property type="entry name" value="Ank_2"/>
    <property type="match status" value="1"/>
</dbReference>
<dbReference type="KEGG" id="dpp:DICPUDRAFT_150282"/>
<dbReference type="GeneID" id="10503714"/>
<dbReference type="SUPFAM" id="SSF48403">
    <property type="entry name" value="Ankyrin repeat"/>
    <property type="match status" value="1"/>
</dbReference>
<dbReference type="InterPro" id="IPR036770">
    <property type="entry name" value="Ankyrin_rpt-contain_sf"/>
</dbReference>
<dbReference type="eggNOG" id="ENOG502RI0J">
    <property type="taxonomic scope" value="Eukaryota"/>
</dbReference>
<dbReference type="EMBL" id="GL871007">
    <property type="protein sequence ID" value="EGC37117.1"/>
    <property type="molecule type" value="Genomic_DNA"/>
</dbReference>
<evidence type="ECO:0000313" key="4">
    <source>
        <dbReference type="EMBL" id="EGC37117.1"/>
    </source>
</evidence>
<evidence type="ECO:0000256" key="1">
    <source>
        <dbReference type="ARBA" id="ARBA00022737"/>
    </source>
</evidence>
<accession>F0ZFX6</accession>
<evidence type="ECO:0000256" key="3">
    <source>
        <dbReference type="PROSITE-ProRule" id="PRU00023"/>
    </source>
</evidence>
<dbReference type="RefSeq" id="XP_003286320.1">
    <property type="nucleotide sequence ID" value="XM_003286272.1"/>
</dbReference>
<sequence>MDNGNKLRDAAKSGDEERCKELIKEGPNTIINYKDRSGFTPLHMAAMFGHKNICTILLENGADKTIQSLDNETPSDVAKTVTLGNYINTFSK</sequence>
<feature type="repeat" description="ANK" evidence="3">
    <location>
        <begin position="37"/>
        <end position="69"/>
    </location>
</feature>
<keyword evidence="5" id="KW-1185">Reference proteome</keyword>
<dbReference type="VEuPathDB" id="AmoebaDB:DICPUDRAFT_150282"/>
<gene>
    <name evidence="4" type="ORF">DICPUDRAFT_150282</name>
</gene>
<evidence type="ECO:0000313" key="5">
    <source>
        <dbReference type="Proteomes" id="UP000001064"/>
    </source>
</evidence>
<dbReference type="InterPro" id="IPR002110">
    <property type="entry name" value="Ankyrin_rpt"/>
</dbReference>
<evidence type="ECO:0000256" key="2">
    <source>
        <dbReference type="ARBA" id="ARBA00023043"/>
    </source>
</evidence>